<gene>
    <name evidence="1" type="ORF">CARN6_1326</name>
</gene>
<accession>E6QKZ7</accession>
<evidence type="ECO:0000313" key="1">
    <source>
        <dbReference type="EMBL" id="CBI07917.1"/>
    </source>
</evidence>
<dbReference type="AlphaFoldDB" id="E6QKZ7"/>
<organism evidence="1">
    <name type="scientific">mine drainage metagenome</name>
    <dbReference type="NCBI Taxonomy" id="410659"/>
    <lineage>
        <taxon>unclassified sequences</taxon>
        <taxon>metagenomes</taxon>
        <taxon>ecological metagenomes</taxon>
    </lineage>
</organism>
<reference evidence="1" key="1">
    <citation type="submission" date="2009-10" db="EMBL/GenBank/DDBJ databases">
        <title>Diversity of trophic interactions inside an arsenic-rich microbial ecosystem.</title>
        <authorList>
            <person name="Bertin P.N."/>
            <person name="Heinrich-Salmeron A."/>
            <person name="Pelletier E."/>
            <person name="Goulhen-Chollet F."/>
            <person name="Arsene-Ploetze F."/>
            <person name="Gallien S."/>
            <person name="Calteau A."/>
            <person name="Vallenet D."/>
            <person name="Casiot C."/>
            <person name="Chane-Woon-Ming B."/>
            <person name="Giloteaux L."/>
            <person name="Barakat M."/>
            <person name="Bonnefoy V."/>
            <person name="Bruneel O."/>
            <person name="Chandler M."/>
            <person name="Cleiss J."/>
            <person name="Duran R."/>
            <person name="Elbaz-Poulichet F."/>
            <person name="Fonknechten N."/>
            <person name="Lauga B."/>
            <person name="Mornico D."/>
            <person name="Ortet P."/>
            <person name="Schaeffer C."/>
            <person name="Siguier P."/>
            <person name="Alexander Thil Smith A."/>
            <person name="Van Dorsselaer A."/>
            <person name="Weissenbach J."/>
            <person name="Medigue C."/>
            <person name="Le Paslier D."/>
        </authorList>
    </citation>
    <scope>NUCLEOTIDE SEQUENCE</scope>
</reference>
<sequence>MPTSLRLSPNETMLMNLGAEELLLPPQPTNVIEAVNKANTSERCKLDMVMANPLSGCFVNWQYILDGETRLYRKLRDCSRSKDIWAVCFAPVCLRCSAETRKAGI</sequence>
<comment type="caution">
    <text evidence="1">The sequence shown here is derived from an EMBL/GenBank/DDBJ whole genome shotgun (WGS) entry which is preliminary data.</text>
</comment>
<protein>
    <submittedName>
        <fullName evidence="1">Uncharacterized protein</fullName>
    </submittedName>
</protein>
<proteinExistence type="predicted"/>
<name>E6QKZ7_9ZZZZ</name>
<dbReference type="EMBL" id="CABQ01000159">
    <property type="protein sequence ID" value="CBI07917.1"/>
    <property type="molecule type" value="Genomic_DNA"/>
</dbReference>